<feature type="chain" id="PRO_5045274406" description="Carboxypeptidase regulatory-like domain-containing protein" evidence="1">
    <location>
        <begin position="23"/>
        <end position="154"/>
    </location>
</feature>
<gene>
    <name evidence="2" type="ORF">GCM10022406_16060</name>
</gene>
<dbReference type="Gene3D" id="2.60.40.1120">
    <property type="entry name" value="Carboxypeptidase-like, regulatory domain"/>
    <property type="match status" value="1"/>
</dbReference>
<protein>
    <recommendedName>
        <fullName evidence="4">Carboxypeptidase regulatory-like domain-containing protein</fullName>
    </recommendedName>
</protein>
<evidence type="ECO:0008006" key="4">
    <source>
        <dbReference type="Google" id="ProtNLM"/>
    </source>
</evidence>
<evidence type="ECO:0000256" key="1">
    <source>
        <dbReference type="SAM" id="SignalP"/>
    </source>
</evidence>
<name>A0ABP7MXA3_9BACT</name>
<proteinExistence type="predicted"/>
<keyword evidence="1" id="KW-0732">Signal</keyword>
<evidence type="ECO:0000313" key="2">
    <source>
        <dbReference type="EMBL" id="GAA3931751.1"/>
    </source>
</evidence>
<dbReference type="Pfam" id="PF13620">
    <property type="entry name" value="CarboxypepD_reg"/>
    <property type="match status" value="1"/>
</dbReference>
<dbReference type="EMBL" id="BAABDH010000024">
    <property type="protein sequence ID" value="GAA3931751.1"/>
    <property type="molecule type" value="Genomic_DNA"/>
</dbReference>
<keyword evidence="3" id="KW-1185">Reference proteome</keyword>
<dbReference type="InterPro" id="IPR008969">
    <property type="entry name" value="CarboxyPept-like_regulatory"/>
</dbReference>
<dbReference type="RefSeq" id="WP_345112413.1">
    <property type="nucleotide sequence ID" value="NZ_BAABDH010000024.1"/>
</dbReference>
<organism evidence="2 3">
    <name type="scientific">Hymenobacter algoricola</name>
    <dbReference type="NCBI Taxonomy" id="486267"/>
    <lineage>
        <taxon>Bacteria</taxon>
        <taxon>Pseudomonadati</taxon>
        <taxon>Bacteroidota</taxon>
        <taxon>Cytophagia</taxon>
        <taxon>Cytophagales</taxon>
        <taxon>Hymenobacteraceae</taxon>
        <taxon>Hymenobacter</taxon>
    </lineage>
</organism>
<sequence length="154" mass="16497">MKKLCYSCVFGFGLLLPAGAAAQSDQLATQRQLPSESLAVLTPVATEVAPARAEPSSRLFVGTVLNEKGMPLAGALVSVGSERDQLVVTNAEGTYVLRSGVSAPVLRVTYAGYEEAALRVSNPQPVTFNLEPIDHYKRQLKKQGKAAEKAFYNK</sequence>
<reference evidence="3" key="1">
    <citation type="journal article" date="2019" name="Int. J. Syst. Evol. Microbiol.">
        <title>The Global Catalogue of Microorganisms (GCM) 10K type strain sequencing project: providing services to taxonomists for standard genome sequencing and annotation.</title>
        <authorList>
            <consortium name="The Broad Institute Genomics Platform"/>
            <consortium name="The Broad Institute Genome Sequencing Center for Infectious Disease"/>
            <person name="Wu L."/>
            <person name="Ma J."/>
        </authorList>
    </citation>
    <scope>NUCLEOTIDE SEQUENCE [LARGE SCALE GENOMIC DNA]</scope>
    <source>
        <strain evidence="3">JCM 17214</strain>
    </source>
</reference>
<dbReference type="SUPFAM" id="SSF49464">
    <property type="entry name" value="Carboxypeptidase regulatory domain-like"/>
    <property type="match status" value="1"/>
</dbReference>
<comment type="caution">
    <text evidence="2">The sequence shown here is derived from an EMBL/GenBank/DDBJ whole genome shotgun (WGS) entry which is preliminary data.</text>
</comment>
<dbReference type="Proteomes" id="UP001499909">
    <property type="component" value="Unassembled WGS sequence"/>
</dbReference>
<feature type="signal peptide" evidence="1">
    <location>
        <begin position="1"/>
        <end position="22"/>
    </location>
</feature>
<evidence type="ECO:0000313" key="3">
    <source>
        <dbReference type="Proteomes" id="UP001499909"/>
    </source>
</evidence>
<accession>A0ABP7MXA3</accession>